<dbReference type="SUPFAM" id="SSF56399">
    <property type="entry name" value="ADP-ribosylation"/>
    <property type="match status" value="1"/>
</dbReference>
<dbReference type="AlphaFoldDB" id="A0A1L4D2M3"/>
<keyword evidence="1" id="KW-0472">Membrane</keyword>
<dbReference type="EMBL" id="CP017834">
    <property type="protein sequence ID" value="APJ04444.1"/>
    <property type="molecule type" value="Genomic_DNA"/>
</dbReference>
<dbReference type="Gene3D" id="3.90.210.10">
    <property type="entry name" value="Heat-Labile Enterotoxin, subunit A"/>
    <property type="match status" value="1"/>
</dbReference>
<dbReference type="KEGG" id="saqi:AXG55_11205"/>
<keyword evidence="1" id="KW-1133">Transmembrane helix</keyword>
<dbReference type="OrthoDB" id="5291265at2"/>
<dbReference type="Proteomes" id="UP000184731">
    <property type="component" value="Chromosome"/>
</dbReference>
<dbReference type="STRING" id="1915309.AXG55_11205"/>
<keyword evidence="3" id="KW-1185">Reference proteome</keyword>
<keyword evidence="1" id="KW-0812">Transmembrane</keyword>
<dbReference type="SUPFAM" id="SSF50370">
    <property type="entry name" value="Ricin B-like lectins"/>
    <property type="match status" value="1"/>
</dbReference>
<dbReference type="PROSITE" id="PS50231">
    <property type="entry name" value="RICIN_B_LECTIN"/>
    <property type="match status" value="1"/>
</dbReference>
<protein>
    <submittedName>
        <fullName evidence="2">Uncharacterized protein</fullName>
    </submittedName>
</protein>
<reference evidence="2 3" key="1">
    <citation type="submission" date="2016-10" db="EMBL/GenBank/DDBJ databases">
        <title>Silvanigrella aquatica sp. nov., isolated from a freshwater lake located in the Black Forest, Germany, description of Silvanigrellaceae fam. nov., Silvanigrellales ord. nov., reclassification of the order Bdellovibrionales in the class Oligoflexia, reclassification of the families Bacteriovoracaceae and Halobacteriovoraceae in the new order Bacteriovoracales ord. nov., and reclassification of the family Pseudobacteriovoracaceae in the order Oligoflexiales.</title>
        <authorList>
            <person name="Hahn M.W."/>
            <person name="Schmidt J."/>
            <person name="Koll U."/>
            <person name="Rohde M."/>
            <person name="Verbag S."/>
            <person name="Pitt A."/>
            <person name="Nakai R."/>
            <person name="Naganuma T."/>
            <person name="Lang E."/>
        </authorList>
    </citation>
    <scope>NUCLEOTIDE SEQUENCE [LARGE SCALE GENOMIC DNA]</scope>
    <source>
        <strain evidence="2 3">MWH-Nonnen-W8red</strain>
    </source>
</reference>
<organism evidence="2 3">
    <name type="scientific">Silvanigrella aquatica</name>
    <dbReference type="NCBI Taxonomy" id="1915309"/>
    <lineage>
        <taxon>Bacteria</taxon>
        <taxon>Pseudomonadati</taxon>
        <taxon>Bdellovibrionota</taxon>
        <taxon>Oligoflexia</taxon>
        <taxon>Silvanigrellales</taxon>
        <taxon>Silvanigrellaceae</taxon>
        <taxon>Silvanigrella</taxon>
    </lineage>
</organism>
<gene>
    <name evidence="2" type="ORF">AXG55_11205</name>
</gene>
<sequence length="612" mass="72256">MDIKSFYYLLIRFLIINCIFGSSYFYFNLCYADYTGTIFDNIPTHVYRATPSKPADVFANGFQRSAFAHTDLSRHIQADTGDMSAFISTTSNYRYAEGFASSYAMGWWHVYEFYIYEIVPQGNFVSVRDTYLRTLNEETNAAVRENLENPFVRDTYMREDEYAALYEIPPERILSATRYEFDMTTRRYVRREQIENTVTRISRNNPAVSASLHPNTFSLGTHIRFQYNYNMVSSGFACYQQQTNTRQMKRANDVQISLVCPKINSLKFEKVPNPKSMLSDKSFAMNINIFLYKNFCLSPKGENYVYIDYCYNAQKWSYTEFGQFITEVHDGKNYQHYCLTSPGKSNDYNYVKMEICDLYNKDQLWKILKNDDETYSILTYNDKYLKSYYNYYVYTSFGFESYKTLKLKNAMEMQDNKSQALIQFSVNPFILNNHDILYPTSAGNVYLDDEDNVKNYQNFYNAHNNALFSSFGHDREGPQVCYYSLLIQNRGSTWDWIKDKYCSTRGLLTQDYRWFFQKAKNENKYHIVDSAGNILRIDDVGGSKNRYFAYNANPSWYDNNSFLDSFLLNNAALNFAQSFDNTKMESAEFHLNSYYIYNLIKEYFRRIHPIVY</sequence>
<proteinExistence type="predicted"/>
<feature type="transmembrane region" description="Helical" evidence="1">
    <location>
        <begin position="7"/>
        <end position="27"/>
    </location>
</feature>
<evidence type="ECO:0000313" key="3">
    <source>
        <dbReference type="Proteomes" id="UP000184731"/>
    </source>
</evidence>
<dbReference type="InterPro" id="IPR035992">
    <property type="entry name" value="Ricin_B-like_lectins"/>
</dbReference>
<accession>A0A1L4D2M3</accession>
<name>A0A1L4D2M3_9BACT</name>
<evidence type="ECO:0000256" key="1">
    <source>
        <dbReference type="SAM" id="Phobius"/>
    </source>
</evidence>
<evidence type="ECO:0000313" key="2">
    <source>
        <dbReference type="EMBL" id="APJ04444.1"/>
    </source>
</evidence>
<dbReference type="Gene3D" id="2.80.10.50">
    <property type="match status" value="1"/>
</dbReference>
<dbReference type="RefSeq" id="WP_148698199.1">
    <property type="nucleotide sequence ID" value="NZ_CP017834.1"/>
</dbReference>